<protein>
    <submittedName>
        <fullName evidence="1">Uncharacterized protein</fullName>
    </submittedName>
</protein>
<dbReference type="EMBL" id="BGZK01000444">
    <property type="protein sequence ID" value="GBP43905.1"/>
    <property type="molecule type" value="Genomic_DNA"/>
</dbReference>
<accession>A0A4C1W1H1</accession>
<evidence type="ECO:0000313" key="2">
    <source>
        <dbReference type="Proteomes" id="UP000299102"/>
    </source>
</evidence>
<comment type="caution">
    <text evidence="1">The sequence shown here is derived from an EMBL/GenBank/DDBJ whole genome shotgun (WGS) entry which is preliminary data.</text>
</comment>
<gene>
    <name evidence="1" type="ORF">EVAR_41761_1</name>
</gene>
<proteinExistence type="predicted"/>
<reference evidence="1 2" key="1">
    <citation type="journal article" date="2019" name="Commun. Biol.">
        <title>The bagworm genome reveals a unique fibroin gene that provides high tensile strength.</title>
        <authorList>
            <person name="Kono N."/>
            <person name="Nakamura H."/>
            <person name="Ohtoshi R."/>
            <person name="Tomita M."/>
            <person name="Numata K."/>
            <person name="Arakawa K."/>
        </authorList>
    </citation>
    <scope>NUCLEOTIDE SEQUENCE [LARGE SCALE GENOMIC DNA]</scope>
</reference>
<sequence length="160" mass="17952">MYKRHRFNGLSGGCSVVKSVGFGHESTGFDSEHSHNPAHVIEILCLFKVGAVLESAMRDREGRGRERYGVRGWGGTKEETPAVTIRCREVRGGRIARRLGFLSTSTWFGQWSCWHSTMSNTLALNVGFFSTRDCTRSDDFVMCYLATADITLESWVVYSV</sequence>
<keyword evidence="2" id="KW-1185">Reference proteome</keyword>
<evidence type="ECO:0000313" key="1">
    <source>
        <dbReference type="EMBL" id="GBP43905.1"/>
    </source>
</evidence>
<dbReference type="AlphaFoldDB" id="A0A4C1W1H1"/>
<dbReference type="Proteomes" id="UP000299102">
    <property type="component" value="Unassembled WGS sequence"/>
</dbReference>
<name>A0A4C1W1H1_EUMVA</name>
<organism evidence="1 2">
    <name type="scientific">Eumeta variegata</name>
    <name type="common">Bagworm moth</name>
    <name type="synonym">Eumeta japonica</name>
    <dbReference type="NCBI Taxonomy" id="151549"/>
    <lineage>
        <taxon>Eukaryota</taxon>
        <taxon>Metazoa</taxon>
        <taxon>Ecdysozoa</taxon>
        <taxon>Arthropoda</taxon>
        <taxon>Hexapoda</taxon>
        <taxon>Insecta</taxon>
        <taxon>Pterygota</taxon>
        <taxon>Neoptera</taxon>
        <taxon>Endopterygota</taxon>
        <taxon>Lepidoptera</taxon>
        <taxon>Glossata</taxon>
        <taxon>Ditrysia</taxon>
        <taxon>Tineoidea</taxon>
        <taxon>Psychidae</taxon>
        <taxon>Oiketicinae</taxon>
        <taxon>Eumeta</taxon>
    </lineage>
</organism>